<organism evidence="2">
    <name type="scientific">Oryza brachyantha</name>
    <name type="common">malo sina</name>
    <dbReference type="NCBI Taxonomy" id="4533"/>
    <lineage>
        <taxon>Eukaryota</taxon>
        <taxon>Viridiplantae</taxon>
        <taxon>Streptophyta</taxon>
        <taxon>Embryophyta</taxon>
        <taxon>Tracheophyta</taxon>
        <taxon>Spermatophyta</taxon>
        <taxon>Magnoliopsida</taxon>
        <taxon>Liliopsida</taxon>
        <taxon>Poales</taxon>
        <taxon>Poaceae</taxon>
        <taxon>BOP clade</taxon>
        <taxon>Oryzoideae</taxon>
        <taxon>Oryzeae</taxon>
        <taxon>Oryzinae</taxon>
        <taxon>Oryza</taxon>
    </lineage>
</organism>
<accession>J3MD18</accession>
<evidence type="ECO:0000313" key="2">
    <source>
        <dbReference type="EnsemblPlants" id="OB06G19120.1"/>
    </source>
</evidence>
<evidence type="ECO:0000313" key="3">
    <source>
        <dbReference type="Proteomes" id="UP000006038"/>
    </source>
</evidence>
<name>J3MD18_ORYBR</name>
<keyword evidence="3" id="KW-1185">Reference proteome</keyword>
<dbReference type="EnsemblPlants" id="OB06G19120.1">
    <property type="protein sequence ID" value="OB06G19120.1"/>
    <property type="gene ID" value="OB06G19120"/>
</dbReference>
<sequence>MGAQTLEEVPAVETAEDVAVAVPEDLATAVVPATSSALDDAEDGEKDGNVTTERLAGGNGATCCHRTRTAAGYKLTYAHLTERGLIKSWGKGRRMGAAHAITSLWRIEDRIDEQLGMLLHVMC</sequence>
<reference evidence="2" key="1">
    <citation type="journal article" date="2013" name="Nat. Commun.">
        <title>Whole-genome sequencing of Oryza brachyantha reveals mechanisms underlying Oryza genome evolution.</title>
        <authorList>
            <person name="Chen J."/>
            <person name="Huang Q."/>
            <person name="Gao D."/>
            <person name="Wang J."/>
            <person name="Lang Y."/>
            <person name="Liu T."/>
            <person name="Li B."/>
            <person name="Bai Z."/>
            <person name="Luis Goicoechea J."/>
            <person name="Liang C."/>
            <person name="Chen C."/>
            <person name="Zhang W."/>
            <person name="Sun S."/>
            <person name="Liao Y."/>
            <person name="Zhang X."/>
            <person name="Yang L."/>
            <person name="Song C."/>
            <person name="Wang M."/>
            <person name="Shi J."/>
            <person name="Liu G."/>
            <person name="Liu J."/>
            <person name="Zhou H."/>
            <person name="Zhou W."/>
            <person name="Yu Q."/>
            <person name="An N."/>
            <person name="Chen Y."/>
            <person name="Cai Q."/>
            <person name="Wang B."/>
            <person name="Liu B."/>
            <person name="Min J."/>
            <person name="Huang Y."/>
            <person name="Wu H."/>
            <person name="Li Z."/>
            <person name="Zhang Y."/>
            <person name="Yin Y."/>
            <person name="Song W."/>
            <person name="Jiang J."/>
            <person name="Jackson S.A."/>
            <person name="Wing R.A."/>
            <person name="Wang J."/>
            <person name="Chen M."/>
        </authorList>
    </citation>
    <scope>NUCLEOTIDE SEQUENCE [LARGE SCALE GENOMIC DNA]</scope>
    <source>
        <strain evidence="2">cv. IRGC 101232</strain>
    </source>
</reference>
<dbReference type="Gramene" id="OB06G19120.1">
    <property type="protein sequence ID" value="OB06G19120.1"/>
    <property type="gene ID" value="OB06G19120"/>
</dbReference>
<dbReference type="Proteomes" id="UP000006038">
    <property type="component" value="Chromosome 6"/>
</dbReference>
<dbReference type="HOGENOM" id="CLU_2018761_0_0_1"/>
<protein>
    <submittedName>
        <fullName evidence="2">Uncharacterized protein</fullName>
    </submittedName>
</protein>
<reference evidence="2" key="2">
    <citation type="submission" date="2013-04" db="UniProtKB">
        <authorList>
            <consortium name="EnsemblPlants"/>
        </authorList>
    </citation>
    <scope>IDENTIFICATION</scope>
</reference>
<evidence type="ECO:0000256" key="1">
    <source>
        <dbReference type="SAM" id="MobiDB-lite"/>
    </source>
</evidence>
<feature type="region of interest" description="Disordered" evidence="1">
    <location>
        <begin position="33"/>
        <end position="59"/>
    </location>
</feature>
<proteinExistence type="predicted"/>
<dbReference type="AlphaFoldDB" id="J3MD18"/>